<dbReference type="PANTHER" id="PTHR41521:SF4">
    <property type="entry name" value="BLR0684 PROTEIN"/>
    <property type="match status" value="1"/>
</dbReference>
<feature type="domain" description="DUF1330" evidence="1">
    <location>
        <begin position="3"/>
        <end position="95"/>
    </location>
</feature>
<dbReference type="Proteomes" id="UP000215703">
    <property type="component" value="Chromosome"/>
</dbReference>
<gene>
    <name evidence="2" type="ORF">CIT37_25300</name>
</gene>
<dbReference type="Pfam" id="PF07045">
    <property type="entry name" value="DUF1330"/>
    <property type="match status" value="1"/>
</dbReference>
<protein>
    <submittedName>
        <fullName evidence="2">DUF1330 domain-containing protein</fullName>
    </submittedName>
</protein>
<evidence type="ECO:0000313" key="3">
    <source>
        <dbReference type="Proteomes" id="UP000215703"/>
    </source>
</evidence>
<sequence length="97" mass="10580">MSVYAIFIRERTRNAGELETYAEMVTPLLGNSGATVLAAYGAQDVLEGPSPEGVAMVSFPTMETARTFYDSPRYQAAVRHRFLGADYRSIIVQGVDG</sequence>
<dbReference type="RefSeq" id="WP_095425272.1">
    <property type="nucleotide sequence ID" value="NZ_CP029425.2"/>
</dbReference>
<name>A0A2U8PC30_9BRAD</name>
<organism evidence="2 3">
    <name type="scientific">Bradyrhizobium ottawaense</name>
    <dbReference type="NCBI Taxonomy" id="931866"/>
    <lineage>
        <taxon>Bacteria</taxon>
        <taxon>Pseudomonadati</taxon>
        <taxon>Pseudomonadota</taxon>
        <taxon>Alphaproteobacteria</taxon>
        <taxon>Hyphomicrobiales</taxon>
        <taxon>Nitrobacteraceae</taxon>
        <taxon>Bradyrhizobium</taxon>
    </lineage>
</organism>
<dbReference type="Gene3D" id="3.30.70.100">
    <property type="match status" value="1"/>
</dbReference>
<dbReference type="EMBL" id="CP029425">
    <property type="protein sequence ID" value="AWL95100.1"/>
    <property type="molecule type" value="Genomic_DNA"/>
</dbReference>
<evidence type="ECO:0000313" key="2">
    <source>
        <dbReference type="EMBL" id="AWL95100.1"/>
    </source>
</evidence>
<dbReference type="InterPro" id="IPR011008">
    <property type="entry name" value="Dimeric_a/b-barrel"/>
</dbReference>
<dbReference type="KEGG" id="bot:CIT37_25300"/>
<proteinExistence type="predicted"/>
<dbReference type="AlphaFoldDB" id="A0A2U8PC30"/>
<reference evidence="2 3" key="2">
    <citation type="journal article" date="2017" name="Syst. Appl. Microbiol.">
        <title>Soybeans inoculated with root zone soils of Canadian native legumes harbour diverse and novel Bradyrhizobium spp. that possess agricultural potential.</title>
        <authorList>
            <person name="Bromfield E.S.P."/>
            <person name="Cloutier S."/>
            <person name="Tambong J.T."/>
            <person name="Tran Thi T.V."/>
        </authorList>
    </citation>
    <scope>NUCLEOTIDE SEQUENCE [LARGE SCALE GENOMIC DNA]</scope>
    <source>
        <strain evidence="2 3">OO99</strain>
    </source>
</reference>
<evidence type="ECO:0000259" key="1">
    <source>
        <dbReference type="Pfam" id="PF07045"/>
    </source>
</evidence>
<dbReference type="GeneID" id="92965948"/>
<accession>A0A2U8PC30</accession>
<dbReference type="SUPFAM" id="SSF54909">
    <property type="entry name" value="Dimeric alpha+beta barrel"/>
    <property type="match status" value="1"/>
</dbReference>
<dbReference type="PANTHER" id="PTHR41521">
    <property type="match status" value="1"/>
</dbReference>
<reference evidence="2 3" key="1">
    <citation type="journal article" date="2014" name="Int. J. Syst. Evol. Microbiol.">
        <title>Bradyrhizobium ottawaense sp. nov., a symbiotic nitrogen fixing bacterium from root nodules of soybeans in Canada.</title>
        <authorList>
            <person name="Yu X."/>
            <person name="Cloutier S."/>
            <person name="Tambong J.T."/>
            <person name="Bromfield E.S."/>
        </authorList>
    </citation>
    <scope>NUCLEOTIDE SEQUENCE [LARGE SCALE GENOMIC DNA]</scope>
    <source>
        <strain evidence="2 3">OO99</strain>
    </source>
</reference>
<dbReference type="InterPro" id="IPR010753">
    <property type="entry name" value="DUF1330"/>
</dbReference>